<keyword evidence="4" id="KW-1185">Reference proteome</keyword>
<proteinExistence type="predicted"/>
<evidence type="ECO:0000313" key="4">
    <source>
        <dbReference type="Proteomes" id="UP000322283"/>
    </source>
</evidence>
<dbReference type="Proteomes" id="UP000322283">
    <property type="component" value="Unassembled WGS sequence"/>
</dbReference>
<dbReference type="AlphaFoldDB" id="A0AAC9MT72"/>
<evidence type="ECO:0000313" key="1">
    <source>
        <dbReference type="EMBL" id="AOQ23158.1"/>
    </source>
</evidence>
<reference evidence="2 4" key="2">
    <citation type="submission" date="2019-05" db="EMBL/GenBank/DDBJ databases">
        <title>Genome sequence of Moorella thermoacetica ATCC 33924.</title>
        <authorList>
            <person name="Poehlein A."/>
            <person name="Bengelsdorf F.R."/>
            <person name="Duerre P."/>
            <person name="Daniel R."/>
        </authorList>
    </citation>
    <scope>NUCLEOTIDE SEQUENCE [LARGE SCALE GENOMIC DNA]</scope>
    <source>
        <strain evidence="2 4">ATCC 33924</strain>
    </source>
</reference>
<dbReference type="EMBL" id="CP017019">
    <property type="protein sequence ID" value="AOQ23158.1"/>
    <property type="molecule type" value="Genomic_DNA"/>
</dbReference>
<reference evidence="1 3" key="1">
    <citation type="submission" date="2016-08" db="EMBL/GenBank/DDBJ databases">
        <title>Moorella thermoacetica DSM 103132.</title>
        <authorList>
            <person name="Jendresen C.B."/>
            <person name="Redl S.M."/>
            <person name="Jensen T.O."/>
            <person name="Nielsen A.T."/>
        </authorList>
    </citation>
    <scope>NUCLEOTIDE SEQUENCE [LARGE SCALE GENOMIC DNA]</scope>
    <source>
        <strain evidence="1 3">DSM 103132</strain>
    </source>
</reference>
<name>A0AAC9MT72_NEOTH</name>
<evidence type="ECO:0000313" key="3">
    <source>
        <dbReference type="Proteomes" id="UP000094598"/>
    </source>
</evidence>
<dbReference type="Proteomes" id="UP000094598">
    <property type="component" value="Chromosome"/>
</dbReference>
<organism evidence="1 3">
    <name type="scientific">Neomoorella thermoacetica</name>
    <name type="common">Clostridium thermoaceticum</name>
    <dbReference type="NCBI Taxonomy" id="1525"/>
    <lineage>
        <taxon>Bacteria</taxon>
        <taxon>Bacillati</taxon>
        <taxon>Bacillota</taxon>
        <taxon>Clostridia</taxon>
        <taxon>Neomoorellales</taxon>
        <taxon>Neomoorellaceae</taxon>
        <taxon>Neomoorella</taxon>
    </lineage>
</organism>
<accession>A0AAC9MT72</accession>
<sequence>MKDERIFASLLRLPGVSRVNAVRSQGSVKHFNVTYTFDRANLDAEALDVLARLWPFCTIEADPTEGSIKFDFLVRPEEVSLFQLKANTVLERAAAIAGGDRAAVTLTLEFDRHVPPECEVEMRASLRGTDCLESSGRDVVVRLTGCKDVAAVEERLLRIAGRFGLNLAGVCRKTA</sequence>
<gene>
    <name evidence="1" type="ORF">Maut_00695</name>
    <name evidence="2" type="ORF">MTAT_16880</name>
</gene>
<protein>
    <submittedName>
        <fullName evidence="1">Uncharacterized protein</fullName>
    </submittedName>
</protein>
<dbReference type="RefSeq" id="WP_069588444.1">
    <property type="nucleotide sequence ID" value="NZ_CP017019.1"/>
</dbReference>
<evidence type="ECO:0000313" key="2">
    <source>
        <dbReference type="EMBL" id="TYL12865.1"/>
    </source>
</evidence>
<dbReference type="EMBL" id="VCDX01000005">
    <property type="protein sequence ID" value="TYL12865.1"/>
    <property type="molecule type" value="Genomic_DNA"/>
</dbReference>